<dbReference type="Gene3D" id="1.10.287.70">
    <property type="match status" value="1"/>
</dbReference>
<proteinExistence type="predicted"/>
<evidence type="ECO:0000256" key="1">
    <source>
        <dbReference type="SAM" id="Phobius"/>
    </source>
</evidence>
<keyword evidence="3" id="KW-1185">Reference proteome</keyword>
<dbReference type="OrthoDB" id="465094at2"/>
<feature type="transmembrane region" description="Helical" evidence="1">
    <location>
        <begin position="24"/>
        <end position="44"/>
    </location>
</feature>
<dbReference type="InParanoid" id="G9EQ03"/>
<dbReference type="eggNOG" id="ENOG5032YSA">
    <property type="taxonomic scope" value="Bacteria"/>
</dbReference>
<dbReference type="Proteomes" id="UP000002770">
    <property type="component" value="Unassembled WGS sequence"/>
</dbReference>
<reference evidence="2 3" key="1">
    <citation type="journal article" date="2011" name="BMC Genomics">
        <title>Insight into cross-talk between intra-amoebal pathogens.</title>
        <authorList>
            <person name="Gimenez G."/>
            <person name="Bertelli C."/>
            <person name="Moliner C."/>
            <person name="Robert C."/>
            <person name="Raoult D."/>
            <person name="Fournier P.E."/>
            <person name="Greub G."/>
        </authorList>
    </citation>
    <scope>NUCLEOTIDE SEQUENCE [LARGE SCALE GENOMIC DNA]</scope>
    <source>
        <strain evidence="2 3">LLAP12</strain>
    </source>
</reference>
<gene>
    <name evidence="2" type="ORF">LDG_7345</name>
</gene>
<feature type="transmembrane region" description="Helical" evidence="1">
    <location>
        <begin position="80"/>
        <end position="101"/>
    </location>
</feature>
<organism evidence="2 3">
    <name type="scientific">Legionella drancourtii LLAP12</name>
    <dbReference type="NCBI Taxonomy" id="658187"/>
    <lineage>
        <taxon>Bacteria</taxon>
        <taxon>Pseudomonadati</taxon>
        <taxon>Pseudomonadota</taxon>
        <taxon>Gammaproteobacteria</taxon>
        <taxon>Legionellales</taxon>
        <taxon>Legionellaceae</taxon>
        <taxon>Legionella</taxon>
    </lineage>
</organism>
<evidence type="ECO:0000313" key="2">
    <source>
        <dbReference type="EMBL" id="EHL30578.1"/>
    </source>
</evidence>
<keyword evidence="1" id="KW-0812">Transmembrane</keyword>
<dbReference type="RefSeq" id="WP_006871258.1">
    <property type="nucleotide sequence ID" value="NZ_JH413828.1"/>
</dbReference>
<sequence length="120" mass="13450">MIEPRKKHHLKPANFYKHVARNTLWGLILTAIALFIGIEGYHITEHMSWVDSFMNASMILSGMGPASTLNTTAGKLFSGFYALFSGLAFIAIIVIILSPVIHQFFRKIHLESTQDSESKD</sequence>
<name>G9EQ03_9GAMM</name>
<dbReference type="EMBL" id="JH413828">
    <property type="protein sequence ID" value="EHL30578.1"/>
    <property type="molecule type" value="Genomic_DNA"/>
</dbReference>
<dbReference type="STRING" id="658187.LDG_7345"/>
<keyword evidence="1" id="KW-0472">Membrane</keyword>
<evidence type="ECO:0008006" key="4">
    <source>
        <dbReference type="Google" id="ProtNLM"/>
    </source>
</evidence>
<evidence type="ECO:0000313" key="3">
    <source>
        <dbReference type="Proteomes" id="UP000002770"/>
    </source>
</evidence>
<protein>
    <recommendedName>
        <fullName evidence="4">Potassium channel domain-containing protein</fullName>
    </recommendedName>
</protein>
<dbReference type="HOGENOM" id="CLU_141669_0_0_6"/>
<keyword evidence="1" id="KW-1133">Transmembrane helix</keyword>
<accession>G9EQ03</accession>
<dbReference type="AlphaFoldDB" id="G9EQ03"/>